<reference evidence="3" key="1">
    <citation type="submission" date="2023-11" db="EMBL/GenBank/DDBJ databases">
        <authorList>
            <person name="De Vega J J."/>
            <person name="De Vega J J."/>
        </authorList>
    </citation>
    <scope>NUCLEOTIDE SEQUENCE</scope>
</reference>
<dbReference type="Proteomes" id="UP001295794">
    <property type="component" value="Unassembled WGS sequence"/>
</dbReference>
<dbReference type="Pfam" id="PF20152">
    <property type="entry name" value="DUF6534"/>
    <property type="match status" value="1"/>
</dbReference>
<evidence type="ECO:0000256" key="1">
    <source>
        <dbReference type="SAM" id="Phobius"/>
    </source>
</evidence>
<protein>
    <recommendedName>
        <fullName evidence="2">DUF6534 domain-containing protein</fullName>
    </recommendedName>
</protein>
<gene>
    <name evidence="3" type="ORF">MYCIT1_LOCUS8974</name>
</gene>
<organism evidence="3 4">
    <name type="scientific">Mycena citricolor</name>
    <dbReference type="NCBI Taxonomy" id="2018698"/>
    <lineage>
        <taxon>Eukaryota</taxon>
        <taxon>Fungi</taxon>
        <taxon>Dikarya</taxon>
        <taxon>Basidiomycota</taxon>
        <taxon>Agaricomycotina</taxon>
        <taxon>Agaricomycetes</taxon>
        <taxon>Agaricomycetidae</taxon>
        <taxon>Agaricales</taxon>
        <taxon>Marasmiineae</taxon>
        <taxon>Mycenaceae</taxon>
        <taxon>Mycena</taxon>
    </lineage>
</organism>
<evidence type="ECO:0000313" key="3">
    <source>
        <dbReference type="EMBL" id="CAK5266931.1"/>
    </source>
</evidence>
<proteinExistence type="predicted"/>
<sequence>MIYLTAVQIANVFVETGIIFDPLIINYGTAHAVDDIPRFLPGDAVMISVVSAPIQIFIAWRLSVVTQSYLLSIFISILSLISFGSGMLVTVVVSMRPAFSDFTHFTAEINKSDRWTYVDFLPDLISAGDRIKEAAVAIETGTLTAFAALADMSLFLIFPNTTINFILDFPLSNLYTLSVLTMLNSRPQKRINDVEKGVTAATIATGPGRNATGPLRTATIPSAASLTRITSNSSQNSVEIYKITETIVRMDDIDSASHRARAMLSVHDRHLALIRPQSTLRIAG</sequence>
<comment type="caution">
    <text evidence="3">The sequence shown here is derived from an EMBL/GenBank/DDBJ whole genome shotgun (WGS) entry which is preliminary data.</text>
</comment>
<keyword evidence="1" id="KW-0472">Membrane</keyword>
<name>A0AAD2H0F7_9AGAR</name>
<feature type="transmembrane region" description="Helical" evidence="1">
    <location>
        <begin position="44"/>
        <end position="63"/>
    </location>
</feature>
<evidence type="ECO:0000313" key="4">
    <source>
        <dbReference type="Proteomes" id="UP001295794"/>
    </source>
</evidence>
<keyword evidence="1" id="KW-1133">Transmembrane helix</keyword>
<dbReference type="EMBL" id="CAVNYO010000110">
    <property type="protein sequence ID" value="CAK5266931.1"/>
    <property type="molecule type" value="Genomic_DNA"/>
</dbReference>
<dbReference type="AlphaFoldDB" id="A0AAD2H0F7"/>
<dbReference type="InterPro" id="IPR045339">
    <property type="entry name" value="DUF6534"/>
</dbReference>
<accession>A0AAD2H0F7</accession>
<keyword evidence="4" id="KW-1185">Reference proteome</keyword>
<feature type="transmembrane region" description="Helical" evidence="1">
    <location>
        <begin position="69"/>
        <end position="93"/>
    </location>
</feature>
<evidence type="ECO:0000259" key="2">
    <source>
        <dbReference type="Pfam" id="PF20152"/>
    </source>
</evidence>
<keyword evidence="1" id="KW-0812">Transmembrane</keyword>
<feature type="domain" description="DUF6534" evidence="2">
    <location>
        <begin position="135"/>
        <end position="187"/>
    </location>
</feature>